<name>A0A1X7JS08_9BACT</name>
<evidence type="ECO:0000313" key="2">
    <source>
        <dbReference type="EMBL" id="SMG30800.1"/>
    </source>
</evidence>
<dbReference type="AlphaFoldDB" id="A0A1X7JS08"/>
<feature type="transmembrane region" description="Helical" evidence="1">
    <location>
        <begin position="31"/>
        <end position="49"/>
    </location>
</feature>
<dbReference type="EMBL" id="FXAW01000003">
    <property type="protein sequence ID" value="SMG30800.1"/>
    <property type="molecule type" value="Genomic_DNA"/>
</dbReference>
<protein>
    <submittedName>
        <fullName evidence="2">Uncharacterized protein</fullName>
    </submittedName>
</protein>
<feature type="transmembrane region" description="Helical" evidence="1">
    <location>
        <begin position="5"/>
        <end position="25"/>
    </location>
</feature>
<gene>
    <name evidence="2" type="ORF">SAMN05661096_02008</name>
</gene>
<dbReference type="Proteomes" id="UP000193804">
    <property type="component" value="Unassembled WGS sequence"/>
</dbReference>
<feature type="transmembrane region" description="Helical" evidence="1">
    <location>
        <begin position="61"/>
        <end position="85"/>
    </location>
</feature>
<dbReference type="RefSeq" id="WP_085516911.1">
    <property type="nucleotide sequence ID" value="NZ_FXAW01000003.1"/>
</dbReference>
<dbReference type="STRING" id="1028.SAMN05661096_02008"/>
<reference evidence="3" key="1">
    <citation type="submission" date="2017-04" db="EMBL/GenBank/DDBJ databases">
        <authorList>
            <person name="Varghese N."/>
            <person name="Submissions S."/>
        </authorList>
    </citation>
    <scope>NUCLEOTIDE SEQUENCE [LARGE SCALE GENOMIC DNA]</scope>
    <source>
        <strain evidence="3">DSM 4125</strain>
    </source>
</reference>
<keyword evidence="3" id="KW-1185">Reference proteome</keyword>
<evidence type="ECO:0000256" key="1">
    <source>
        <dbReference type="SAM" id="Phobius"/>
    </source>
</evidence>
<keyword evidence="1" id="KW-0472">Membrane</keyword>
<sequence length="117" mass="12836">MKKGIIVGCLTGLSFIIFQCIFIYFNFSSPVWSLLILYIALAPVSLLIYKYKIDNNLSMDLALLVASSAYVTLISLFLLALTTIADYTISMIAGVSFFSLLFGFILSAISASLIVKK</sequence>
<feature type="transmembrane region" description="Helical" evidence="1">
    <location>
        <begin position="91"/>
        <end position="115"/>
    </location>
</feature>
<organism evidence="2 3">
    <name type="scientific">Marivirga sericea</name>
    <dbReference type="NCBI Taxonomy" id="1028"/>
    <lineage>
        <taxon>Bacteria</taxon>
        <taxon>Pseudomonadati</taxon>
        <taxon>Bacteroidota</taxon>
        <taxon>Cytophagia</taxon>
        <taxon>Cytophagales</taxon>
        <taxon>Marivirgaceae</taxon>
        <taxon>Marivirga</taxon>
    </lineage>
</organism>
<evidence type="ECO:0000313" key="3">
    <source>
        <dbReference type="Proteomes" id="UP000193804"/>
    </source>
</evidence>
<proteinExistence type="predicted"/>
<keyword evidence="1" id="KW-1133">Transmembrane helix</keyword>
<keyword evidence="1" id="KW-0812">Transmembrane</keyword>
<accession>A0A1X7JS08</accession>